<evidence type="ECO:0000256" key="3">
    <source>
        <dbReference type="ARBA" id="ARBA00022448"/>
    </source>
</evidence>
<dbReference type="STRING" id="4615.A0A199UJ02"/>
<sequence>MRPTNLSTPSHKFELWNSPIPYLFGGIGAMMCLIVVALIILICSHSKPSPEDEPSTQSKSVEKAIIIPLDMEPKIVVVMAGNDMPTFLAKPL</sequence>
<name>A0A199UJ02_ANACO</name>
<evidence type="ECO:0000313" key="11">
    <source>
        <dbReference type="Proteomes" id="UP000092600"/>
    </source>
</evidence>
<evidence type="ECO:0000256" key="2">
    <source>
        <dbReference type="ARBA" id="ARBA00009977"/>
    </source>
</evidence>
<dbReference type="PANTHER" id="PTHR33228:SF49">
    <property type="entry name" value="PROTEIN GLUTAMINE DUMPER 5"/>
    <property type="match status" value="1"/>
</dbReference>
<organism evidence="9 11">
    <name type="scientific">Ananas comosus</name>
    <name type="common">Pineapple</name>
    <name type="synonym">Ananas ananas</name>
    <dbReference type="NCBI Taxonomy" id="4615"/>
    <lineage>
        <taxon>Eukaryota</taxon>
        <taxon>Viridiplantae</taxon>
        <taxon>Streptophyta</taxon>
        <taxon>Embryophyta</taxon>
        <taxon>Tracheophyta</taxon>
        <taxon>Spermatophyta</taxon>
        <taxon>Magnoliopsida</taxon>
        <taxon>Liliopsida</taxon>
        <taxon>Poales</taxon>
        <taxon>Bromeliaceae</taxon>
        <taxon>Bromelioideae</taxon>
        <taxon>Ananas</taxon>
    </lineage>
</organism>
<comment type="subcellular location">
    <subcellularLocation>
        <location evidence="1">Membrane</location>
        <topology evidence="1">Single-pass membrane protein</topology>
    </subcellularLocation>
</comment>
<gene>
    <name evidence="9" type="ORF">ACMD2_18982</name>
    <name evidence="10" type="ORF">ACMD2_20006</name>
</gene>
<evidence type="ECO:0000256" key="5">
    <source>
        <dbReference type="ARBA" id="ARBA00022970"/>
    </source>
</evidence>
<dbReference type="EMBL" id="LSRQ01007542">
    <property type="protein sequence ID" value="OAY64867.1"/>
    <property type="molecule type" value="Genomic_DNA"/>
</dbReference>
<proteinExistence type="inferred from homology"/>
<keyword evidence="6 8" id="KW-1133">Transmembrane helix</keyword>
<keyword evidence="4 8" id="KW-0812">Transmembrane</keyword>
<dbReference type="GO" id="GO:0006865">
    <property type="term" value="P:amino acid transport"/>
    <property type="evidence" value="ECO:0007669"/>
    <property type="project" value="UniProtKB-KW"/>
</dbReference>
<dbReference type="Proteomes" id="UP000092600">
    <property type="component" value="Unassembled WGS sequence"/>
</dbReference>
<dbReference type="PANTHER" id="PTHR33228">
    <property type="entry name" value="PROTEIN GLUTAMINE DUMPER 4-RELATED"/>
    <property type="match status" value="1"/>
</dbReference>
<evidence type="ECO:0000256" key="8">
    <source>
        <dbReference type="SAM" id="Phobius"/>
    </source>
</evidence>
<dbReference type="InterPro" id="IPR040359">
    <property type="entry name" value="GDU"/>
</dbReference>
<comment type="similarity">
    <text evidence="2">Belongs to the GLUTAMINE DUMPER 1 (TC 9.B.60) family.</text>
</comment>
<dbReference type="EMBL" id="LSRQ01001048">
    <property type="protein sequence ID" value="OAY79621.1"/>
    <property type="molecule type" value="Genomic_DNA"/>
</dbReference>
<dbReference type="AlphaFoldDB" id="A0A199UJ02"/>
<dbReference type="GO" id="GO:0016020">
    <property type="term" value="C:membrane"/>
    <property type="evidence" value="ECO:0007669"/>
    <property type="project" value="UniProtKB-SubCell"/>
</dbReference>
<comment type="caution">
    <text evidence="9">The sequence shown here is derived from an EMBL/GenBank/DDBJ whole genome shotgun (WGS) entry which is preliminary data.</text>
</comment>
<accession>A0A199UJ02</accession>
<evidence type="ECO:0000313" key="9">
    <source>
        <dbReference type="EMBL" id="OAY64867.1"/>
    </source>
</evidence>
<reference evidence="9 11" key="1">
    <citation type="journal article" date="2016" name="DNA Res.">
        <title>The draft genome of MD-2 pineapple using hybrid error correction of long reads.</title>
        <authorList>
            <person name="Redwan R.M."/>
            <person name="Saidin A."/>
            <person name="Kumar S.V."/>
        </authorList>
    </citation>
    <scope>NUCLEOTIDE SEQUENCE [LARGE SCALE GENOMIC DNA]</scope>
    <source>
        <strain evidence="11">cv. MD2</strain>
        <tissue evidence="9">Leaf</tissue>
    </source>
</reference>
<evidence type="ECO:0000313" key="10">
    <source>
        <dbReference type="EMBL" id="OAY79621.1"/>
    </source>
</evidence>
<evidence type="ECO:0000256" key="6">
    <source>
        <dbReference type="ARBA" id="ARBA00022989"/>
    </source>
</evidence>
<evidence type="ECO:0000256" key="1">
    <source>
        <dbReference type="ARBA" id="ARBA00004167"/>
    </source>
</evidence>
<keyword evidence="3" id="KW-0813">Transport</keyword>
<keyword evidence="5" id="KW-0029">Amino-acid transport</keyword>
<evidence type="ECO:0000256" key="4">
    <source>
        <dbReference type="ARBA" id="ARBA00022692"/>
    </source>
</evidence>
<keyword evidence="7 8" id="KW-0472">Membrane</keyword>
<feature type="transmembrane region" description="Helical" evidence="8">
    <location>
        <begin position="20"/>
        <end position="43"/>
    </location>
</feature>
<evidence type="ECO:0000256" key="7">
    <source>
        <dbReference type="ARBA" id="ARBA00023136"/>
    </source>
</evidence>
<dbReference type="GO" id="GO:0080143">
    <property type="term" value="P:regulation of amino acid export"/>
    <property type="evidence" value="ECO:0007669"/>
    <property type="project" value="InterPro"/>
</dbReference>
<protein>
    <submittedName>
        <fullName evidence="9">Protein GLUTAMINE DUMPER 1</fullName>
    </submittedName>
</protein>